<organism evidence="2 3">
    <name type="scientific">Batillaria attramentaria</name>
    <dbReference type="NCBI Taxonomy" id="370345"/>
    <lineage>
        <taxon>Eukaryota</taxon>
        <taxon>Metazoa</taxon>
        <taxon>Spiralia</taxon>
        <taxon>Lophotrochozoa</taxon>
        <taxon>Mollusca</taxon>
        <taxon>Gastropoda</taxon>
        <taxon>Caenogastropoda</taxon>
        <taxon>Sorbeoconcha</taxon>
        <taxon>Cerithioidea</taxon>
        <taxon>Batillariidae</taxon>
        <taxon>Batillaria</taxon>
    </lineage>
</organism>
<evidence type="ECO:0000313" key="2">
    <source>
        <dbReference type="EMBL" id="KAK7442438.1"/>
    </source>
</evidence>
<keyword evidence="3" id="KW-1185">Reference proteome</keyword>
<dbReference type="EMBL" id="JACVVK020000834">
    <property type="protein sequence ID" value="KAK7442438.1"/>
    <property type="molecule type" value="Genomic_DNA"/>
</dbReference>
<dbReference type="Proteomes" id="UP001519460">
    <property type="component" value="Unassembled WGS sequence"/>
</dbReference>
<feature type="domain" description="RNase H type-1" evidence="1">
    <location>
        <begin position="1"/>
        <end position="117"/>
    </location>
</feature>
<gene>
    <name evidence="2" type="ORF">BaRGS_00040527</name>
</gene>
<protein>
    <recommendedName>
        <fullName evidence="1">RNase H type-1 domain-containing protein</fullName>
    </recommendedName>
</protein>
<dbReference type="PROSITE" id="PS50879">
    <property type="entry name" value="RNASE_H_1"/>
    <property type="match status" value="1"/>
</dbReference>
<evidence type="ECO:0000313" key="3">
    <source>
        <dbReference type="Proteomes" id="UP001519460"/>
    </source>
</evidence>
<proteinExistence type="predicted"/>
<accession>A0ABD0IZR4</accession>
<dbReference type="InterPro" id="IPR002156">
    <property type="entry name" value="RNaseH_domain"/>
</dbReference>
<dbReference type="Gene3D" id="3.30.420.10">
    <property type="entry name" value="Ribonuclease H-like superfamily/Ribonuclease H"/>
    <property type="match status" value="1"/>
</dbReference>
<dbReference type="Pfam" id="PF00075">
    <property type="entry name" value="RNase_H"/>
    <property type="match status" value="1"/>
</dbReference>
<sequence>MGPGVHRRIGPHKPCPMEPERLSATQMAIPTGKHCSNYSAEVKALQAAASVIQTAGSEYHQFVFLTDARSVLEALSNNKEQELMDTLLAVSAGRRVVLQWVPAHCGVPGNEAADQLA</sequence>
<reference evidence="2 3" key="1">
    <citation type="journal article" date="2023" name="Sci. Data">
        <title>Genome assembly of the Korean intertidal mud-creeper Batillaria attramentaria.</title>
        <authorList>
            <person name="Patra A.K."/>
            <person name="Ho P.T."/>
            <person name="Jun S."/>
            <person name="Lee S.J."/>
            <person name="Kim Y."/>
            <person name="Won Y.J."/>
        </authorList>
    </citation>
    <scope>NUCLEOTIDE SEQUENCE [LARGE SCALE GENOMIC DNA]</scope>
    <source>
        <strain evidence="2">Wonlab-2016</strain>
    </source>
</reference>
<dbReference type="CDD" id="cd09276">
    <property type="entry name" value="Rnase_HI_RT_non_LTR"/>
    <property type="match status" value="1"/>
</dbReference>
<dbReference type="InterPro" id="IPR012337">
    <property type="entry name" value="RNaseH-like_sf"/>
</dbReference>
<evidence type="ECO:0000259" key="1">
    <source>
        <dbReference type="PROSITE" id="PS50879"/>
    </source>
</evidence>
<dbReference type="InterPro" id="IPR036397">
    <property type="entry name" value="RNaseH_sf"/>
</dbReference>
<name>A0ABD0IZR4_9CAEN</name>
<comment type="caution">
    <text evidence="2">The sequence shown here is derived from an EMBL/GenBank/DDBJ whole genome shotgun (WGS) entry which is preliminary data.</text>
</comment>
<dbReference type="SUPFAM" id="SSF53098">
    <property type="entry name" value="Ribonuclease H-like"/>
    <property type="match status" value="1"/>
</dbReference>
<dbReference type="AlphaFoldDB" id="A0ABD0IZR4"/>